<feature type="domain" description="BZIP" evidence="7">
    <location>
        <begin position="9"/>
        <end position="70"/>
    </location>
</feature>
<dbReference type="Gene3D" id="1.20.5.170">
    <property type="match status" value="1"/>
</dbReference>
<evidence type="ECO:0000256" key="6">
    <source>
        <dbReference type="SAM" id="MobiDB-lite"/>
    </source>
</evidence>
<feature type="non-terminal residue" evidence="8">
    <location>
        <position position="1"/>
    </location>
</feature>
<dbReference type="OrthoDB" id="1939598at2759"/>
<evidence type="ECO:0000313" key="8">
    <source>
        <dbReference type="EMBL" id="KAF2184650.1"/>
    </source>
</evidence>
<feature type="region of interest" description="Disordered" evidence="6">
    <location>
        <begin position="1"/>
        <end position="47"/>
    </location>
</feature>
<keyword evidence="9" id="KW-1185">Reference proteome</keyword>
<evidence type="ECO:0000256" key="1">
    <source>
        <dbReference type="ARBA" id="ARBA00004123"/>
    </source>
</evidence>
<organism evidence="8 9">
    <name type="scientific">Zopfia rhizophila CBS 207.26</name>
    <dbReference type="NCBI Taxonomy" id="1314779"/>
    <lineage>
        <taxon>Eukaryota</taxon>
        <taxon>Fungi</taxon>
        <taxon>Dikarya</taxon>
        <taxon>Ascomycota</taxon>
        <taxon>Pezizomycotina</taxon>
        <taxon>Dothideomycetes</taxon>
        <taxon>Dothideomycetes incertae sedis</taxon>
        <taxon>Zopfiaceae</taxon>
        <taxon>Zopfia</taxon>
    </lineage>
</organism>
<keyword evidence="4" id="KW-0804">Transcription</keyword>
<keyword evidence="5" id="KW-0539">Nucleus</keyword>
<protein>
    <recommendedName>
        <fullName evidence="7">BZIP domain-containing protein</fullName>
    </recommendedName>
</protein>
<evidence type="ECO:0000256" key="2">
    <source>
        <dbReference type="ARBA" id="ARBA00023015"/>
    </source>
</evidence>
<dbReference type="PROSITE" id="PS50217">
    <property type="entry name" value="BZIP"/>
    <property type="match status" value="1"/>
</dbReference>
<dbReference type="SUPFAM" id="SSF57959">
    <property type="entry name" value="Leucine zipper domain"/>
    <property type="match status" value="1"/>
</dbReference>
<feature type="compositionally biased region" description="Basic and acidic residues" evidence="6">
    <location>
        <begin position="33"/>
        <end position="47"/>
    </location>
</feature>
<name>A0A6A6E3D0_9PEZI</name>
<gene>
    <name evidence="8" type="ORF">K469DRAFT_522588</name>
</gene>
<dbReference type="GO" id="GO:0005634">
    <property type="term" value="C:nucleus"/>
    <property type="evidence" value="ECO:0007669"/>
    <property type="project" value="UniProtKB-SubCell"/>
</dbReference>
<dbReference type="AlphaFoldDB" id="A0A6A6E3D0"/>
<dbReference type="PROSITE" id="PS00036">
    <property type="entry name" value="BZIP_BASIC"/>
    <property type="match status" value="1"/>
</dbReference>
<accession>A0A6A6E3D0</accession>
<keyword evidence="2" id="KW-0805">Transcription regulation</keyword>
<dbReference type="Proteomes" id="UP000800200">
    <property type="component" value="Unassembled WGS sequence"/>
</dbReference>
<evidence type="ECO:0000313" key="9">
    <source>
        <dbReference type="Proteomes" id="UP000800200"/>
    </source>
</evidence>
<evidence type="ECO:0000259" key="7">
    <source>
        <dbReference type="PROSITE" id="PS50217"/>
    </source>
</evidence>
<dbReference type="EMBL" id="ML994637">
    <property type="protein sequence ID" value="KAF2184650.1"/>
    <property type="molecule type" value="Genomic_DNA"/>
</dbReference>
<evidence type="ECO:0000256" key="3">
    <source>
        <dbReference type="ARBA" id="ARBA00023125"/>
    </source>
</evidence>
<dbReference type="PANTHER" id="PTHR13044:SF14">
    <property type="entry name" value="CRYPTOCEPHAL, ISOFORM A"/>
    <property type="match status" value="1"/>
</dbReference>
<dbReference type="InterPro" id="IPR004827">
    <property type="entry name" value="bZIP"/>
</dbReference>
<dbReference type="GO" id="GO:0000977">
    <property type="term" value="F:RNA polymerase II transcription regulatory region sequence-specific DNA binding"/>
    <property type="evidence" value="ECO:0007669"/>
    <property type="project" value="TreeGrafter"/>
</dbReference>
<dbReference type="GO" id="GO:0001228">
    <property type="term" value="F:DNA-binding transcription activator activity, RNA polymerase II-specific"/>
    <property type="evidence" value="ECO:0007669"/>
    <property type="project" value="TreeGrafter"/>
</dbReference>
<dbReference type="PANTHER" id="PTHR13044">
    <property type="entry name" value="ACTIVATING TRANSCRIPTION FACTOR ATF 4/5"/>
    <property type="match status" value="1"/>
</dbReference>
<evidence type="ECO:0000256" key="4">
    <source>
        <dbReference type="ARBA" id="ARBA00023163"/>
    </source>
</evidence>
<evidence type="ECO:0000256" key="5">
    <source>
        <dbReference type="ARBA" id="ARBA00023242"/>
    </source>
</evidence>
<feature type="non-terminal residue" evidence="8">
    <location>
        <position position="70"/>
    </location>
</feature>
<comment type="subcellular location">
    <subcellularLocation>
        <location evidence="1">Nucleus</location>
    </subcellularLocation>
</comment>
<keyword evidence="3" id="KW-0238">DNA-binding</keyword>
<dbReference type="Pfam" id="PF07716">
    <property type="entry name" value="bZIP_2"/>
    <property type="match status" value="1"/>
</dbReference>
<reference evidence="8" key="1">
    <citation type="journal article" date="2020" name="Stud. Mycol.">
        <title>101 Dothideomycetes genomes: a test case for predicting lifestyles and emergence of pathogens.</title>
        <authorList>
            <person name="Haridas S."/>
            <person name="Albert R."/>
            <person name="Binder M."/>
            <person name="Bloem J."/>
            <person name="Labutti K."/>
            <person name="Salamov A."/>
            <person name="Andreopoulos B."/>
            <person name="Baker S."/>
            <person name="Barry K."/>
            <person name="Bills G."/>
            <person name="Bluhm B."/>
            <person name="Cannon C."/>
            <person name="Castanera R."/>
            <person name="Culley D."/>
            <person name="Daum C."/>
            <person name="Ezra D."/>
            <person name="Gonzalez J."/>
            <person name="Henrissat B."/>
            <person name="Kuo A."/>
            <person name="Liang C."/>
            <person name="Lipzen A."/>
            <person name="Lutzoni F."/>
            <person name="Magnuson J."/>
            <person name="Mondo S."/>
            <person name="Nolan M."/>
            <person name="Ohm R."/>
            <person name="Pangilinan J."/>
            <person name="Park H.-J."/>
            <person name="Ramirez L."/>
            <person name="Alfaro M."/>
            <person name="Sun H."/>
            <person name="Tritt A."/>
            <person name="Yoshinaga Y."/>
            <person name="Zwiers L.-H."/>
            <person name="Turgeon B."/>
            <person name="Goodwin S."/>
            <person name="Spatafora J."/>
            <person name="Crous P."/>
            <person name="Grigoriev I."/>
        </authorList>
    </citation>
    <scope>NUCLEOTIDE SEQUENCE</scope>
    <source>
        <strain evidence="8">CBS 207.26</strain>
    </source>
</reference>
<dbReference type="InterPro" id="IPR046347">
    <property type="entry name" value="bZIP_sf"/>
</dbReference>
<sequence length="70" mass="8261">SEEPVIADQAADEDKRKRNQAASARFRKKKKQREQQMMEQSRELAEKTKTLESEVEAVKRENTFLKRLLV</sequence>
<proteinExistence type="predicted"/>